<name>A0A1E1WBX0_PECGO</name>
<protein>
    <submittedName>
        <fullName evidence="1">Uncharacterized protein</fullName>
    </submittedName>
</protein>
<proteinExistence type="predicted"/>
<organism evidence="1">
    <name type="scientific">Pectinophora gossypiella</name>
    <name type="common">Cotton pink bollworm</name>
    <name type="synonym">Depressaria gossypiella</name>
    <dbReference type="NCBI Taxonomy" id="13191"/>
    <lineage>
        <taxon>Eukaryota</taxon>
        <taxon>Metazoa</taxon>
        <taxon>Ecdysozoa</taxon>
        <taxon>Arthropoda</taxon>
        <taxon>Hexapoda</taxon>
        <taxon>Insecta</taxon>
        <taxon>Pterygota</taxon>
        <taxon>Neoptera</taxon>
        <taxon>Endopterygota</taxon>
        <taxon>Lepidoptera</taxon>
        <taxon>Glossata</taxon>
        <taxon>Ditrysia</taxon>
        <taxon>Gelechioidea</taxon>
        <taxon>Gelechiidae</taxon>
        <taxon>Apatetrinae</taxon>
        <taxon>Pectinophora</taxon>
    </lineage>
</organism>
<evidence type="ECO:0000313" key="1">
    <source>
        <dbReference type="EMBL" id="JAT84473.1"/>
    </source>
</evidence>
<accession>A0A1E1WBX0</accession>
<feature type="non-terminal residue" evidence="1">
    <location>
        <position position="101"/>
    </location>
</feature>
<sequence>MSEEINLSSNSLCIPEDAFEQFQAGAIYEEEEFVTLADIVPPPPQAPVLPNNICEIPYDNEVVLSSNCDEQLIGDEAGATSCTQIDSVPVSASEGSAEQPP</sequence>
<reference evidence="1" key="1">
    <citation type="submission" date="2015-09" db="EMBL/GenBank/DDBJ databases">
        <title>De novo assembly of Pectinophora gossypiella (Pink Bollworm) gut transcriptome.</title>
        <authorList>
            <person name="Tassone E.E."/>
        </authorList>
    </citation>
    <scope>NUCLEOTIDE SEQUENCE</scope>
</reference>
<dbReference type="OrthoDB" id="2020972at2759"/>
<dbReference type="AlphaFoldDB" id="A0A1E1WBX0"/>
<dbReference type="EMBL" id="GDQN01006581">
    <property type="protein sequence ID" value="JAT84473.1"/>
    <property type="molecule type" value="Transcribed_RNA"/>
</dbReference>
<gene>
    <name evidence="1" type="ORF">g.3657</name>
</gene>